<reference evidence="1" key="1">
    <citation type="submission" date="2021-09" db="EMBL/GenBank/DDBJ databases">
        <authorList>
            <consortium name="AG Swart"/>
            <person name="Singh M."/>
            <person name="Singh A."/>
            <person name="Seah K."/>
            <person name="Emmerich C."/>
        </authorList>
    </citation>
    <scope>NUCLEOTIDE SEQUENCE</scope>
    <source>
        <strain evidence="1">ATCC30299</strain>
    </source>
</reference>
<dbReference type="EMBL" id="CAJZBQ010000018">
    <property type="protein sequence ID" value="CAG9317816.1"/>
    <property type="molecule type" value="Genomic_DNA"/>
</dbReference>
<gene>
    <name evidence="1" type="ORF">BSTOLATCC_MIC19058</name>
</gene>
<protein>
    <recommendedName>
        <fullName evidence="3">Maturase K</fullName>
    </recommendedName>
</protein>
<evidence type="ECO:0000313" key="1">
    <source>
        <dbReference type="EMBL" id="CAG9317816.1"/>
    </source>
</evidence>
<evidence type="ECO:0000313" key="2">
    <source>
        <dbReference type="Proteomes" id="UP001162131"/>
    </source>
</evidence>
<accession>A0AAU9JAT0</accession>
<keyword evidence="2" id="KW-1185">Reference proteome</keyword>
<organism evidence="1 2">
    <name type="scientific">Blepharisma stoltei</name>
    <dbReference type="NCBI Taxonomy" id="1481888"/>
    <lineage>
        <taxon>Eukaryota</taxon>
        <taxon>Sar</taxon>
        <taxon>Alveolata</taxon>
        <taxon>Ciliophora</taxon>
        <taxon>Postciliodesmatophora</taxon>
        <taxon>Heterotrichea</taxon>
        <taxon>Heterotrichida</taxon>
        <taxon>Blepharismidae</taxon>
        <taxon>Blepharisma</taxon>
    </lineage>
</organism>
<name>A0AAU9JAT0_9CILI</name>
<sequence>MDFLSIAFDPHFYLLKECSSQSFWTQHGQKLFRWWLHKILQCYKSLRRASKDMQVQPKENISIHILNKTQPDISLF</sequence>
<proteinExistence type="predicted"/>
<evidence type="ECO:0008006" key="3">
    <source>
        <dbReference type="Google" id="ProtNLM"/>
    </source>
</evidence>
<comment type="caution">
    <text evidence="1">The sequence shown here is derived from an EMBL/GenBank/DDBJ whole genome shotgun (WGS) entry which is preliminary data.</text>
</comment>
<dbReference type="AlphaFoldDB" id="A0AAU9JAT0"/>
<dbReference type="Proteomes" id="UP001162131">
    <property type="component" value="Unassembled WGS sequence"/>
</dbReference>